<dbReference type="RefSeq" id="WP_003171474.1">
    <property type="nucleotide sequence ID" value="NC_012473.1"/>
</dbReference>
<organism evidence="1 2">
    <name type="scientific">Bacillus cereus (strain 03BB102)</name>
    <dbReference type="NCBI Taxonomy" id="572264"/>
    <lineage>
        <taxon>Bacteria</taxon>
        <taxon>Bacillati</taxon>
        <taxon>Bacillota</taxon>
        <taxon>Bacilli</taxon>
        <taxon>Bacillales</taxon>
        <taxon>Bacillaceae</taxon>
        <taxon>Bacillus</taxon>
        <taxon>Bacillus cereus group</taxon>
    </lineage>
</organism>
<protein>
    <submittedName>
        <fullName evidence="1">Uncharacterized protein</fullName>
    </submittedName>
</protein>
<proteinExistence type="predicted"/>
<evidence type="ECO:0000313" key="1">
    <source>
        <dbReference type="EMBL" id="ACO25652.1"/>
    </source>
</evidence>
<keyword evidence="1" id="KW-0614">Plasmid</keyword>
<evidence type="ECO:0000313" key="2">
    <source>
        <dbReference type="Proteomes" id="UP000002210"/>
    </source>
</evidence>
<dbReference type="KEGG" id="bcx:BCA_A0172"/>
<sequence length="98" mass="11595">MPTKLVQGYKDRDEQFKKRSHNFKNIHTSLMSIDTKDLISILTFKTHKVKEVNLFASPNTDNPDIQKFQYIMSDLLNGQKLDMHKKINRYFRGYTGSR</sequence>
<accession>A0A125Y9R2</accession>
<name>A0A125Y9R2_BACC3</name>
<reference evidence="1 2" key="1">
    <citation type="submission" date="2009-02" db="EMBL/GenBank/DDBJ databases">
        <title>Genome sequence of Bacillus cereus 03BB102.</title>
        <authorList>
            <person name="Dodson R.J."/>
            <person name="Jackson P."/>
            <person name="Munk A.C."/>
            <person name="Brettin T."/>
            <person name="Bruce D."/>
            <person name="Detter C."/>
            <person name="Tapia R."/>
            <person name="Han C."/>
            <person name="Sutton G."/>
            <person name="Sims D."/>
        </authorList>
    </citation>
    <scope>NUCLEOTIDE SEQUENCE [LARGE SCALE GENOMIC DNA]</scope>
    <source>
        <strain evidence="1 2">03BB102</strain>
        <plasmid evidence="2">Plasmid p03BB102_179</plasmid>
    </source>
</reference>
<gene>
    <name evidence="1" type="ordered locus">BCA_A0172</name>
</gene>
<dbReference type="PATRIC" id="fig|572264.18.peg.5671"/>
<dbReference type="AlphaFoldDB" id="A0A125Y9R2"/>
<dbReference type="Proteomes" id="UP000002210">
    <property type="component" value="Plasmid p03BB102_179"/>
</dbReference>
<dbReference type="EMBL" id="CP001406">
    <property type="protein sequence ID" value="ACO25652.1"/>
    <property type="molecule type" value="Genomic_DNA"/>
</dbReference>
<geneLocation type="plasmid" evidence="1 2">
    <name>p03BB102_179</name>
</geneLocation>